<dbReference type="PROSITE" id="PS51186">
    <property type="entry name" value="GNAT"/>
    <property type="match status" value="1"/>
</dbReference>
<dbReference type="InterPro" id="IPR000182">
    <property type="entry name" value="GNAT_dom"/>
</dbReference>
<name>A0ABX0SG96_9ACTN</name>
<dbReference type="EMBL" id="JAAMOZ010000001">
    <property type="protein sequence ID" value="NIH57407.1"/>
    <property type="molecule type" value="Genomic_DNA"/>
</dbReference>
<proteinExistence type="predicted"/>
<sequence length="193" mass="20901">MTSPVHTDSVRLAMPAEASAITGVQRAYLASLPGLAAVLDDLDEATMTRAWFEAITRPPLATYRVLVALDHNDGIVGFAAIGPSDDIDADETDALVAEFCVQPDHQDAGHEDRLMHAIADTLRADGFVRATWWVLADDDRTRAFLTASGWAPDGGHQEIGDEDDHLRVKQVRLHTSLVDQAGFVTDDEAPQTS</sequence>
<evidence type="ECO:0000313" key="2">
    <source>
        <dbReference type="EMBL" id="NIH57407.1"/>
    </source>
</evidence>
<dbReference type="InterPro" id="IPR016181">
    <property type="entry name" value="Acyl_CoA_acyltransferase"/>
</dbReference>
<accession>A0ABX0SG96</accession>
<dbReference type="Gene3D" id="3.40.630.30">
    <property type="match status" value="1"/>
</dbReference>
<dbReference type="Proteomes" id="UP000749311">
    <property type="component" value="Unassembled WGS sequence"/>
</dbReference>
<dbReference type="Pfam" id="PF00583">
    <property type="entry name" value="Acetyltransf_1"/>
    <property type="match status" value="1"/>
</dbReference>
<comment type="caution">
    <text evidence="2">The sequence shown here is derived from an EMBL/GenBank/DDBJ whole genome shotgun (WGS) entry which is preliminary data.</text>
</comment>
<reference evidence="2 3" key="1">
    <citation type="submission" date="2020-02" db="EMBL/GenBank/DDBJ databases">
        <title>Sequencing the genomes of 1000 actinobacteria strains.</title>
        <authorList>
            <person name="Klenk H.-P."/>
        </authorList>
    </citation>
    <scope>NUCLEOTIDE SEQUENCE [LARGE SCALE GENOMIC DNA]</scope>
    <source>
        <strain evidence="2 3">DSM 19609</strain>
    </source>
</reference>
<feature type="domain" description="N-acetyltransferase" evidence="1">
    <location>
        <begin position="22"/>
        <end position="178"/>
    </location>
</feature>
<evidence type="ECO:0000313" key="3">
    <source>
        <dbReference type="Proteomes" id="UP000749311"/>
    </source>
</evidence>
<evidence type="ECO:0000259" key="1">
    <source>
        <dbReference type="PROSITE" id="PS51186"/>
    </source>
</evidence>
<keyword evidence="3" id="KW-1185">Reference proteome</keyword>
<gene>
    <name evidence="2" type="ORF">FB473_002052</name>
</gene>
<protein>
    <submittedName>
        <fullName evidence="2">GNAT superfamily N-acetyltransferase</fullName>
    </submittedName>
</protein>
<organism evidence="2 3">
    <name type="scientific">Brooklawnia cerclae</name>
    <dbReference type="NCBI Taxonomy" id="349934"/>
    <lineage>
        <taxon>Bacteria</taxon>
        <taxon>Bacillati</taxon>
        <taxon>Actinomycetota</taxon>
        <taxon>Actinomycetes</taxon>
        <taxon>Propionibacteriales</taxon>
        <taxon>Propionibacteriaceae</taxon>
        <taxon>Brooklawnia</taxon>
    </lineage>
</organism>
<dbReference type="RefSeq" id="WP_341770090.1">
    <property type="nucleotide sequence ID" value="NZ_BAAAOO010000016.1"/>
</dbReference>
<dbReference type="SUPFAM" id="SSF55729">
    <property type="entry name" value="Acyl-CoA N-acyltransferases (Nat)"/>
    <property type="match status" value="1"/>
</dbReference>